<dbReference type="EMBL" id="FN596502">
    <property type="protein sequence ID" value="CBI37079.3"/>
    <property type="molecule type" value="Genomic_DNA"/>
</dbReference>
<dbReference type="PANTHER" id="PTHR13052">
    <property type="entry name" value="NFRKB-RELATED"/>
    <property type="match status" value="1"/>
</dbReference>
<dbReference type="OrthoDB" id="1938996at2759"/>
<reference evidence="2" key="1">
    <citation type="journal article" date="2007" name="Nature">
        <title>The grapevine genome sequence suggests ancestral hexaploidization in major angiosperm phyla.</title>
        <authorList>
            <consortium name="The French-Italian Public Consortium for Grapevine Genome Characterization."/>
            <person name="Jaillon O."/>
            <person name="Aury J.-M."/>
            <person name="Noel B."/>
            <person name="Policriti A."/>
            <person name="Clepet C."/>
            <person name="Casagrande A."/>
            <person name="Choisne N."/>
            <person name="Aubourg S."/>
            <person name="Vitulo N."/>
            <person name="Jubin C."/>
            <person name="Vezzi A."/>
            <person name="Legeai F."/>
            <person name="Hugueney P."/>
            <person name="Dasilva C."/>
            <person name="Horner D."/>
            <person name="Mica E."/>
            <person name="Jublot D."/>
            <person name="Poulain J."/>
            <person name="Bruyere C."/>
            <person name="Billault A."/>
            <person name="Segurens B."/>
            <person name="Gouyvenoux M."/>
            <person name="Ugarte E."/>
            <person name="Cattonaro F."/>
            <person name="Anthouard V."/>
            <person name="Vico V."/>
            <person name="Del Fabbro C."/>
            <person name="Alaux M."/>
            <person name="Di Gaspero G."/>
            <person name="Dumas V."/>
            <person name="Felice N."/>
            <person name="Paillard S."/>
            <person name="Juman I."/>
            <person name="Moroldo M."/>
            <person name="Scalabrin S."/>
            <person name="Canaguier A."/>
            <person name="Le Clainche I."/>
            <person name="Malacrida G."/>
            <person name="Durand E."/>
            <person name="Pesole G."/>
            <person name="Laucou V."/>
            <person name="Chatelet P."/>
            <person name="Merdinoglu D."/>
            <person name="Delledonne M."/>
            <person name="Pezzotti M."/>
            <person name="Lecharny A."/>
            <person name="Scarpelli C."/>
            <person name="Artiguenave F."/>
            <person name="Pe M.E."/>
            <person name="Valle G."/>
            <person name="Morgante M."/>
            <person name="Caboche M."/>
            <person name="Adam-Blondon A.-F."/>
            <person name="Weissenbach J."/>
            <person name="Quetier F."/>
            <person name="Wincker P."/>
        </authorList>
    </citation>
    <scope>NUCLEOTIDE SEQUENCE [LARGE SCALE GENOMIC DNA]</scope>
    <source>
        <strain evidence="2">cv. Pinot noir / PN40024</strain>
    </source>
</reference>
<evidence type="ECO:0000313" key="1">
    <source>
        <dbReference type="EMBL" id="CBI37079.3"/>
    </source>
</evidence>
<dbReference type="HOGENOM" id="CLU_1828847_0_0_1"/>
<accession>D7U2W3</accession>
<organism evidence="1 2">
    <name type="scientific">Vitis vinifera</name>
    <name type="common">Grape</name>
    <dbReference type="NCBI Taxonomy" id="29760"/>
    <lineage>
        <taxon>Eukaryota</taxon>
        <taxon>Viridiplantae</taxon>
        <taxon>Streptophyta</taxon>
        <taxon>Embryophyta</taxon>
        <taxon>Tracheophyta</taxon>
        <taxon>Spermatophyta</taxon>
        <taxon>Magnoliopsida</taxon>
        <taxon>eudicotyledons</taxon>
        <taxon>Gunneridae</taxon>
        <taxon>Pentapetalae</taxon>
        <taxon>rosids</taxon>
        <taxon>Vitales</taxon>
        <taxon>Vitaceae</taxon>
        <taxon>Viteae</taxon>
        <taxon>Vitis</taxon>
    </lineage>
</organism>
<dbReference type="InParanoid" id="D7U2W3"/>
<dbReference type="AlphaFoldDB" id="D7U2W3"/>
<gene>
    <name evidence="1" type="ordered locus">VIT_07s0005g02910</name>
</gene>
<dbReference type="Proteomes" id="UP000009183">
    <property type="component" value="Chromosome 7"/>
</dbReference>
<dbReference type="GO" id="GO:0031011">
    <property type="term" value="C:Ino80 complex"/>
    <property type="evidence" value="ECO:0007669"/>
    <property type="project" value="InterPro"/>
</dbReference>
<dbReference type="PANTHER" id="PTHR13052:SF3">
    <property type="entry name" value="NUCLEAR FACTOR RELATED TO KAPPA-B-BINDING PROTEIN"/>
    <property type="match status" value="1"/>
</dbReference>
<sequence>MAKDLFILQASSGNQDFCSDDLTLWNQIIALIVLSFSMGIQKIGRHVDMDQQTFWLTMKELLVGSDIIFGSPLDIFFNRLKGGFYPPKVGCFREGLQFLQRIKYYHSMRFYRDNMTLMFINMRKIWAHCKMSTGVEKRIYL</sequence>
<proteinExistence type="predicted"/>
<keyword evidence="2" id="KW-1185">Reference proteome</keyword>
<protein>
    <submittedName>
        <fullName evidence="1">Uncharacterized protein</fullName>
    </submittedName>
</protein>
<evidence type="ECO:0000313" key="2">
    <source>
        <dbReference type="Proteomes" id="UP000009183"/>
    </source>
</evidence>
<dbReference type="PaxDb" id="29760-VIT_07s0005g02910.t01"/>
<name>D7U2W3_VITVI</name>
<dbReference type="InterPro" id="IPR024867">
    <property type="entry name" value="NFRKB"/>
</dbReference>
<dbReference type="eggNOG" id="ENOG502QPJM">
    <property type="taxonomic scope" value="Eukaryota"/>
</dbReference>